<dbReference type="Pfam" id="PF01820">
    <property type="entry name" value="Dala_Dala_lig_N"/>
    <property type="match status" value="1"/>
</dbReference>
<evidence type="ECO:0000259" key="22">
    <source>
        <dbReference type="PROSITE" id="PS50975"/>
    </source>
</evidence>
<dbReference type="InterPro" id="IPR016185">
    <property type="entry name" value="PreATP-grasp_dom_sf"/>
</dbReference>
<comment type="subcellular location">
    <subcellularLocation>
        <location evidence="3 18">Cytoplasm</location>
    </subcellularLocation>
</comment>
<proteinExistence type="inferred from homology"/>
<comment type="cofactor">
    <cofactor evidence="1">
        <name>Mn(2+)</name>
        <dbReference type="ChEBI" id="CHEBI:29035"/>
    </cofactor>
</comment>
<evidence type="ECO:0000313" key="24">
    <source>
        <dbReference type="Proteomes" id="UP000244906"/>
    </source>
</evidence>
<dbReference type="GO" id="GO:0008716">
    <property type="term" value="F:D-alanine-D-alanine ligase activity"/>
    <property type="evidence" value="ECO:0007669"/>
    <property type="project" value="UniProtKB-UniRule"/>
</dbReference>
<evidence type="ECO:0000256" key="18">
    <source>
        <dbReference type="HAMAP-Rule" id="MF_00047"/>
    </source>
</evidence>
<keyword evidence="15 20" id="KW-0464">Manganese</keyword>
<evidence type="ECO:0000313" key="23">
    <source>
        <dbReference type="EMBL" id="PVZ72589.1"/>
    </source>
</evidence>
<evidence type="ECO:0000256" key="15">
    <source>
        <dbReference type="ARBA" id="ARBA00023211"/>
    </source>
</evidence>
<comment type="function">
    <text evidence="2 18">Cell wall formation.</text>
</comment>
<evidence type="ECO:0000256" key="7">
    <source>
        <dbReference type="ARBA" id="ARBA00022490"/>
    </source>
</evidence>
<keyword evidence="10 21" id="KW-0547">Nucleotide-binding</keyword>
<evidence type="ECO:0000256" key="6">
    <source>
        <dbReference type="ARBA" id="ARBA00012216"/>
    </source>
</evidence>
<evidence type="ECO:0000256" key="8">
    <source>
        <dbReference type="ARBA" id="ARBA00022598"/>
    </source>
</evidence>
<feature type="active site" evidence="19">
    <location>
        <position position="159"/>
    </location>
</feature>
<evidence type="ECO:0000256" key="14">
    <source>
        <dbReference type="ARBA" id="ARBA00022984"/>
    </source>
</evidence>
<dbReference type="NCBIfam" id="NF002378">
    <property type="entry name" value="PRK01372.1"/>
    <property type="match status" value="1"/>
</dbReference>
<feature type="active site" evidence="19">
    <location>
        <position position="28"/>
    </location>
</feature>
<dbReference type="InterPro" id="IPR011127">
    <property type="entry name" value="Dala_Dala_lig_N"/>
</dbReference>
<feature type="binding site" evidence="20">
    <location>
        <position position="278"/>
    </location>
    <ligand>
        <name>Mg(2+)</name>
        <dbReference type="ChEBI" id="CHEBI:18420"/>
        <label>2</label>
    </ligand>
</feature>
<feature type="active site" evidence="19">
    <location>
        <position position="289"/>
    </location>
</feature>
<dbReference type="EMBL" id="QDDL01000001">
    <property type="protein sequence ID" value="PVZ72589.1"/>
    <property type="molecule type" value="Genomic_DNA"/>
</dbReference>
<keyword evidence="12 20" id="KW-0460">Magnesium</keyword>
<dbReference type="GO" id="GO:0008360">
    <property type="term" value="P:regulation of cell shape"/>
    <property type="evidence" value="ECO:0007669"/>
    <property type="project" value="UniProtKB-KW"/>
</dbReference>
<dbReference type="GO" id="GO:0046872">
    <property type="term" value="F:metal ion binding"/>
    <property type="evidence" value="ECO:0007669"/>
    <property type="project" value="UniProtKB-KW"/>
</dbReference>
<keyword evidence="13 18" id="KW-0133">Cell shape</keyword>
<dbReference type="InterPro" id="IPR000291">
    <property type="entry name" value="D-Ala_lig_Van_CS"/>
</dbReference>
<feature type="binding site" evidence="20">
    <location>
        <position position="278"/>
    </location>
    <ligand>
        <name>Mg(2+)</name>
        <dbReference type="ChEBI" id="CHEBI:18420"/>
        <label>1</label>
    </ligand>
</feature>
<gene>
    <name evidence="18" type="primary">ddl</name>
    <name evidence="23" type="ORF">DC094_02265</name>
</gene>
<dbReference type="UniPathway" id="UPA00219"/>
<dbReference type="InterPro" id="IPR011095">
    <property type="entry name" value="Dala_Dala_lig_C"/>
</dbReference>
<evidence type="ECO:0000256" key="19">
    <source>
        <dbReference type="PIRSR" id="PIRSR039102-1"/>
    </source>
</evidence>
<dbReference type="PROSITE" id="PS50975">
    <property type="entry name" value="ATP_GRASP"/>
    <property type="match status" value="1"/>
</dbReference>
<reference evidence="23 24" key="1">
    <citation type="submission" date="2018-04" db="EMBL/GenBank/DDBJ databases">
        <title>Thalassorhabdus spongiae gen. nov., sp. nov., isolated from a marine sponge in South-West Iceland.</title>
        <authorList>
            <person name="Knobloch S."/>
            <person name="Daussin A."/>
            <person name="Johannsson R."/>
            <person name="Marteinsson V.T."/>
        </authorList>
    </citation>
    <scope>NUCLEOTIDE SEQUENCE [LARGE SCALE GENOMIC DNA]</scope>
    <source>
        <strain evidence="23 24">Hp12</strain>
    </source>
</reference>
<comment type="caution">
    <text evidence="23">The sequence shown here is derived from an EMBL/GenBank/DDBJ whole genome shotgun (WGS) entry which is preliminary data.</text>
</comment>
<evidence type="ECO:0000256" key="3">
    <source>
        <dbReference type="ARBA" id="ARBA00004496"/>
    </source>
</evidence>
<dbReference type="Proteomes" id="UP000244906">
    <property type="component" value="Unassembled WGS sequence"/>
</dbReference>
<sequence>MLADFPELKIDPVDFGRVAVLLGGDSAEREVSLQSGAAVLSALQSQGIDAFALDTAKADWQLQLSGINRVFNALHGRGGEDGLIQGLLDSLKIPYTGSGVLGSALGMDKLRCKMIWRQLDLPTPDWQEIVIDRQNFSTLEKQLEKMPLPVMIKPYCEGSSVGMSPVFNAVELKPALELAAKYTDHLLAESYIKGGEYTVSILGGRALPSVHMETPNKFYDYDAKYLANDTEYYCPGLDLETERLLGDIALRAFKAVGCSGWGRVDFMRDSQGNFWLLEVNTIPGMTSHSLVPMAAKSIGLDFPMLVKVILAATLTGNPNITTKDYGA</sequence>
<evidence type="ECO:0000256" key="10">
    <source>
        <dbReference type="ARBA" id="ARBA00022741"/>
    </source>
</evidence>
<dbReference type="PIRSF" id="PIRSF039102">
    <property type="entry name" value="Ddl/VanB"/>
    <property type="match status" value="1"/>
</dbReference>
<feature type="domain" description="ATP-grasp" evidence="22">
    <location>
        <begin position="113"/>
        <end position="311"/>
    </location>
</feature>
<dbReference type="Gene3D" id="3.30.470.20">
    <property type="entry name" value="ATP-grasp fold, B domain"/>
    <property type="match status" value="1"/>
</dbReference>
<comment type="similarity">
    <text evidence="5 18">Belongs to the D-alanine--D-alanine ligase family.</text>
</comment>
<evidence type="ECO:0000256" key="9">
    <source>
        <dbReference type="ARBA" id="ARBA00022723"/>
    </source>
</evidence>
<evidence type="ECO:0000256" key="16">
    <source>
        <dbReference type="ARBA" id="ARBA00023316"/>
    </source>
</evidence>
<dbReference type="HAMAP" id="MF_00047">
    <property type="entry name" value="Dala_Dala_lig"/>
    <property type="match status" value="1"/>
</dbReference>
<dbReference type="Pfam" id="PF07478">
    <property type="entry name" value="Dala_Dala_lig_C"/>
    <property type="match status" value="1"/>
</dbReference>
<dbReference type="PANTHER" id="PTHR23132">
    <property type="entry name" value="D-ALANINE--D-ALANINE LIGASE"/>
    <property type="match status" value="1"/>
</dbReference>
<dbReference type="SUPFAM" id="SSF52440">
    <property type="entry name" value="PreATP-grasp domain"/>
    <property type="match status" value="1"/>
</dbReference>
<dbReference type="GO" id="GO:0009252">
    <property type="term" value="P:peptidoglycan biosynthetic process"/>
    <property type="evidence" value="ECO:0007669"/>
    <property type="project" value="UniProtKB-UniRule"/>
</dbReference>
<accession>A0A2V1H1L9</accession>
<dbReference type="EC" id="6.3.2.4" evidence="6 18"/>
<dbReference type="InterPro" id="IPR011761">
    <property type="entry name" value="ATP-grasp"/>
</dbReference>
<keyword evidence="14 18" id="KW-0573">Peptidoglycan synthesis</keyword>
<dbReference type="NCBIfam" id="TIGR01205">
    <property type="entry name" value="D_ala_D_alaTIGR"/>
    <property type="match status" value="1"/>
</dbReference>
<feature type="binding site" evidence="20">
    <location>
        <position position="280"/>
    </location>
    <ligand>
        <name>Mg(2+)</name>
        <dbReference type="ChEBI" id="CHEBI:18420"/>
        <label>2</label>
    </ligand>
</feature>
<keyword evidence="16 18" id="KW-0961">Cell wall biogenesis/degradation</keyword>
<dbReference type="OrthoDB" id="9813261at2"/>
<dbReference type="GO" id="GO:0005524">
    <property type="term" value="F:ATP binding"/>
    <property type="evidence" value="ECO:0007669"/>
    <property type="project" value="UniProtKB-UniRule"/>
</dbReference>
<keyword evidence="24" id="KW-1185">Reference proteome</keyword>
<keyword evidence="9 20" id="KW-0479">Metal-binding</keyword>
<dbReference type="GO" id="GO:0005829">
    <property type="term" value="C:cytosol"/>
    <property type="evidence" value="ECO:0007669"/>
    <property type="project" value="TreeGrafter"/>
</dbReference>
<evidence type="ECO:0000256" key="11">
    <source>
        <dbReference type="ARBA" id="ARBA00022840"/>
    </source>
</evidence>
<dbReference type="InterPro" id="IPR013815">
    <property type="entry name" value="ATP_grasp_subdomain_1"/>
</dbReference>
<evidence type="ECO:0000256" key="13">
    <source>
        <dbReference type="ARBA" id="ARBA00022960"/>
    </source>
</evidence>
<dbReference type="InterPro" id="IPR005905">
    <property type="entry name" value="D_ala_D_ala"/>
</dbReference>
<comment type="catalytic activity">
    <reaction evidence="17 18">
        <text>2 D-alanine + ATP = D-alanyl-D-alanine + ADP + phosphate + H(+)</text>
        <dbReference type="Rhea" id="RHEA:11224"/>
        <dbReference type="ChEBI" id="CHEBI:15378"/>
        <dbReference type="ChEBI" id="CHEBI:30616"/>
        <dbReference type="ChEBI" id="CHEBI:43474"/>
        <dbReference type="ChEBI" id="CHEBI:57416"/>
        <dbReference type="ChEBI" id="CHEBI:57822"/>
        <dbReference type="ChEBI" id="CHEBI:456216"/>
        <dbReference type="EC" id="6.3.2.4"/>
    </reaction>
</comment>
<evidence type="ECO:0000256" key="4">
    <source>
        <dbReference type="ARBA" id="ARBA00004752"/>
    </source>
</evidence>
<evidence type="ECO:0000256" key="12">
    <source>
        <dbReference type="ARBA" id="ARBA00022842"/>
    </source>
</evidence>
<evidence type="ECO:0000256" key="5">
    <source>
        <dbReference type="ARBA" id="ARBA00010871"/>
    </source>
</evidence>
<keyword evidence="8 18" id="KW-0436">Ligase</keyword>
<evidence type="ECO:0000256" key="2">
    <source>
        <dbReference type="ARBA" id="ARBA00003921"/>
    </source>
</evidence>
<dbReference type="PANTHER" id="PTHR23132:SF23">
    <property type="entry name" value="D-ALANINE--D-ALANINE LIGASE B"/>
    <property type="match status" value="1"/>
</dbReference>
<dbReference type="Gene3D" id="3.30.1490.20">
    <property type="entry name" value="ATP-grasp fold, A domain"/>
    <property type="match status" value="1"/>
</dbReference>
<dbReference type="AlphaFoldDB" id="A0A2V1H1L9"/>
<evidence type="ECO:0000256" key="17">
    <source>
        <dbReference type="ARBA" id="ARBA00047614"/>
    </source>
</evidence>
<organism evidence="23 24">
    <name type="scientific">Pelagibaculum spongiae</name>
    <dbReference type="NCBI Taxonomy" id="2080658"/>
    <lineage>
        <taxon>Bacteria</taxon>
        <taxon>Pseudomonadati</taxon>
        <taxon>Pseudomonadota</taxon>
        <taxon>Gammaproteobacteria</taxon>
        <taxon>Oceanospirillales</taxon>
        <taxon>Pelagibaculum</taxon>
    </lineage>
</organism>
<evidence type="ECO:0000256" key="21">
    <source>
        <dbReference type="PROSITE-ProRule" id="PRU00409"/>
    </source>
</evidence>
<dbReference type="PROSITE" id="PS00843">
    <property type="entry name" value="DALA_DALA_LIGASE_1"/>
    <property type="match status" value="1"/>
</dbReference>
<evidence type="ECO:0000256" key="1">
    <source>
        <dbReference type="ARBA" id="ARBA00001936"/>
    </source>
</evidence>
<dbReference type="GO" id="GO:0071555">
    <property type="term" value="P:cell wall organization"/>
    <property type="evidence" value="ECO:0007669"/>
    <property type="project" value="UniProtKB-KW"/>
</dbReference>
<keyword evidence="11 21" id="KW-0067">ATP-binding</keyword>
<feature type="binding site" evidence="20">
    <location>
        <position position="265"/>
    </location>
    <ligand>
        <name>Mg(2+)</name>
        <dbReference type="ChEBI" id="CHEBI:18420"/>
        <label>1</label>
    </ligand>
</feature>
<evidence type="ECO:0000256" key="20">
    <source>
        <dbReference type="PIRSR" id="PIRSR039102-3"/>
    </source>
</evidence>
<dbReference type="FunFam" id="3.30.470.20:FF:000008">
    <property type="entry name" value="D-alanine--D-alanine ligase"/>
    <property type="match status" value="1"/>
</dbReference>
<comment type="cofactor">
    <cofactor evidence="20">
        <name>Mg(2+)</name>
        <dbReference type="ChEBI" id="CHEBI:18420"/>
    </cofactor>
    <cofactor evidence="20">
        <name>Mn(2+)</name>
        <dbReference type="ChEBI" id="CHEBI:29035"/>
    </cofactor>
    <text evidence="20">Binds 2 magnesium or manganese ions per subunit.</text>
</comment>
<keyword evidence="7 18" id="KW-0963">Cytoplasm</keyword>
<name>A0A2V1H1L9_9GAMM</name>
<comment type="pathway">
    <text evidence="4 18">Cell wall biogenesis; peptidoglycan biosynthesis.</text>
</comment>
<dbReference type="PROSITE" id="PS00844">
    <property type="entry name" value="DALA_DALA_LIGASE_2"/>
    <property type="match status" value="1"/>
</dbReference>
<protein>
    <recommendedName>
        <fullName evidence="6 18">D-alanine--D-alanine ligase</fullName>
        <ecNumber evidence="6 18">6.3.2.4</ecNumber>
    </recommendedName>
    <alternativeName>
        <fullName evidence="18">D-Ala-D-Ala ligase</fullName>
    </alternativeName>
    <alternativeName>
        <fullName evidence="18">D-alanylalanine synthetase</fullName>
    </alternativeName>
</protein>
<dbReference type="SUPFAM" id="SSF56059">
    <property type="entry name" value="Glutathione synthetase ATP-binding domain-like"/>
    <property type="match status" value="1"/>
</dbReference>
<dbReference type="Gene3D" id="3.40.50.20">
    <property type="match status" value="1"/>
</dbReference>